<evidence type="ECO:0000313" key="2">
    <source>
        <dbReference type="Proteomes" id="UP000499080"/>
    </source>
</evidence>
<gene>
    <name evidence="1" type="ORF">AVEN_10280_1</name>
</gene>
<keyword evidence="2" id="KW-1185">Reference proteome</keyword>
<accession>A0A4Y2SH88</accession>
<protein>
    <submittedName>
        <fullName evidence="1">Uncharacterized protein</fullName>
    </submittedName>
</protein>
<organism evidence="1 2">
    <name type="scientific">Araneus ventricosus</name>
    <name type="common">Orbweaver spider</name>
    <name type="synonym">Epeira ventricosa</name>
    <dbReference type="NCBI Taxonomy" id="182803"/>
    <lineage>
        <taxon>Eukaryota</taxon>
        <taxon>Metazoa</taxon>
        <taxon>Ecdysozoa</taxon>
        <taxon>Arthropoda</taxon>
        <taxon>Chelicerata</taxon>
        <taxon>Arachnida</taxon>
        <taxon>Araneae</taxon>
        <taxon>Araneomorphae</taxon>
        <taxon>Entelegynae</taxon>
        <taxon>Araneoidea</taxon>
        <taxon>Araneidae</taxon>
        <taxon>Araneus</taxon>
    </lineage>
</organism>
<reference evidence="1 2" key="1">
    <citation type="journal article" date="2019" name="Sci. Rep.">
        <title>Orb-weaving spider Araneus ventricosus genome elucidates the spidroin gene catalogue.</title>
        <authorList>
            <person name="Kono N."/>
            <person name="Nakamura H."/>
            <person name="Ohtoshi R."/>
            <person name="Moran D.A.P."/>
            <person name="Shinohara A."/>
            <person name="Yoshida Y."/>
            <person name="Fujiwara M."/>
            <person name="Mori M."/>
            <person name="Tomita M."/>
            <person name="Arakawa K."/>
        </authorList>
    </citation>
    <scope>NUCLEOTIDE SEQUENCE [LARGE SCALE GENOMIC DNA]</scope>
</reference>
<comment type="caution">
    <text evidence="1">The sequence shown here is derived from an EMBL/GenBank/DDBJ whole genome shotgun (WGS) entry which is preliminary data.</text>
</comment>
<proteinExistence type="predicted"/>
<dbReference type="EMBL" id="BGPR01021727">
    <property type="protein sequence ID" value="GBN87271.1"/>
    <property type="molecule type" value="Genomic_DNA"/>
</dbReference>
<evidence type="ECO:0000313" key="1">
    <source>
        <dbReference type="EMBL" id="GBN87271.1"/>
    </source>
</evidence>
<dbReference type="AlphaFoldDB" id="A0A4Y2SH88"/>
<sequence length="112" mass="12780">MVAKYVANVRGPAKADARYSILTPVKLPPNYKTSGQESNITSLQQYYHNAARLELRGREKRRKEKSMHFCLAIDWLANLTQIYNVGDKSHLSKSLRLCVIASPCTRIGRWTD</sequence>
<dbReference type="Proteomes" id="UP000499080">
    <property type="component" value="Unassembled WGS sequence"/>
</dbReference>
<name>A0A4Y2SH88_ARAVE</name>